<sequence>METDEISHGVLITHFNRIVGHRADSDLLFYSETDDTGSIIDPHQIVATIKRWHQHNGRAAFKDQILQPSPVHQTFTREQRASHSSTRTLENVRKLVGDIHLSEREAEQKLAILEHQLTLSGEAPQKPLAVSLDVLRALERAQHQAKRAVSQLHRLQVSVKVALDRARRDAASPFLASCSGIAVNFSVIARP</sequence>
<name>A0ACC6JWT1_9PSED</name>
<comment type="caution">
    <text evidence="1">The sequence shown here is derived from an EMBL/GenBank/DDBJ whole genome shotgun (WGS) entry which is preliminary data.</text>
</comment>
<protein>
    <submittedName>
        <fullName evidence="1">Uncharacterized protein</fullName>
    </submittedName>
</protein>
<dbReference type="EMBL" id="JAVDTH010000001">
    <property type="protein sequence ID" value="MDR6710643.1"/>
    <property type="molecule type" value="Genomic_DNA"/>
</dbReference>
<keyword evidence="2" id="KW-1185">Reference proteome</keyword>
<proteinExistence type="predicted"/>
<evidence type="ECO:0000313" key="2">
    <source>
        <dbReference type="Proteomes" id="UP001259587"/>
    </source>
</evidence>
<organism evidence="1 2">
    <name type="scientific">Pseudomonas hunanensis</name>
    <dbReference type="NCBI Taxonomy" id="1247546"/>
    <lineage>
        <taxon>Bacteria</taxon>
        <taxon>Pseudomonadati</taxon>
        <taxon>Pseudomonadota</taxon>
        <taxon>Gammaproteobacteria</taxon>
        <taxon>Pseudomonadales</taxon>
        <taxon>Pseudomonadaceae</taxon>
        <taxon>Pseudomonas</taxon>
    </lineage>
</organism>
<gene>
    <name evidence="1" type="ORF">J2W83_000232</name>
</gene>
<reference evidence="1" key="1">
    <citation type="submission" date="2023-07" db="EMBL/GenBank/DDBJ databases">
        <title>Sorghum-associated microbial communities from plants grown in Nebraska, USA.</title>
        <authorList>
            <person name="Schachtman D."/>
        </authorList>
    </citation>
    <scope>NUCLEOTIDE SEQUENCE</scope>
    <source>
        <strain evidence="1">BE56</strain>
    </source>
</reference>
<dbReference type="Proteomes" id="UP001259587">
    <property type="component" value="Unassembled WGS sequence"/>
</dbReference>
<accession>A0ACC6JWT1</accession>
<evidence type="ECO:0000313" key="1">
    <source>
        <dbReference type="EMBL" id="MDR6710643.1"/>
    </source>
</evidence>